<sequence length="283" mass="31679">MKSESHMFHPRLVDELFGHKSEKEITETFAGTGRSVNGSFDRSRFSNTAIAMERLSGHADYCLPHASDPLAPYGRFRGRHIIGTGTRVLGGVYLGHRPREAIVLDASSVVLQSCLKSFVADRLNLMRTKFVHGDLTLDVNQQGVMRAFATDLPQALFEFTLACLPYHEHKTAEVFRRTSLPPDSELALDVYLEARTGVCRHMVLFLVGMFELLAKIGLTQGSMSVCRCYIPNLFSHAWARFEREGSDPLILDPAQNFIGSMENAGEMGKFVYDHELAKFFSAE</sequence>
<comment type="caution">
    <text evidence="1">The sequence shown here is derived from an EMBL/GenBank/DDBJ whole genome shotgun (WGS) entry which is preliminary data.</text>
</comment>
<reference evidence="1 2" key="1">
    <citation type="journal article" date="2016" name="Nat. Commun.">
        <title>Thousands of microbial genomes shed light on interconnected biogeochemical processes in an aquifer system.</title>
        <authorList>
            <person name="Anantharaman K."/>
            <person name="Brown C.T."/>
            <person name="Hug L.A."/>
            <person name="Sharon I."/>
            <person name="Castelle C.J."/>
            <person name="Probst A.J."/>
            <person name="Thomas B.C."/>
            <person name="Singh A."/>
            <person name="Wilkins M.J."/>
            <person name="Karaoz U."/>
            <person name="Brodie E.L."/>
            <person name="Williams K.H."/>
            <person name="Hubbard S.S."/>
            <person name="Banfield J.F."/>
        </authorList>
    </citation>
    <scope>NUCLEOTIDE SEQUENCE [LARGE SCALE GENOMIC DNA]</scope>
</reference>
<evidence type="ECO:0000313" key="1">
    <source>
        <dbReference type="EMBL" id="OGL99463.1"/>
    </source>
</evidence>
<evidence type="ECO:0000313" key="2">
    <source>
        <dbReference type="Proteomes" id="UP000177331"/>
    </source>
</evidence>
<dbReference type="EMBL" id="MGFD01000009">
    <property type="protein sequence ID" value="OGL99463.1"/>
    <property type="molecule type" value="Genomic_DNA"/>
</dbReference>
<name>A0A1F7W9G4_9BACT</name>
<proteinExistence type="predicted"/>
<organism evidence="1 2">
    <name type="scientific">Candidatus Uhrbacteria bacterium RIFOXYB2_FULL_45_11</name>
    <dbReference type="NCBI Taxonomy" id="1802421"/>
    <lineage>
        <taxon>Bacteria</taxon>
        <taxon>Candidatus Uhriibacteriota</taxon>
    </lineage>
</organism>
<accession>A0A1F7W9G4</accession>
<dbReference type="AlphaFoldDB" id="A0A1F7W9G4"/>
<gene>
    <name evidence="1" type="ORF">A2318_01700</name>
</gene>
<dbReference type="Proteomes" id="UP000177331">
    <property type="component" value="Unassembled WGS sequence"/>
</dbReference>
<protein>
    <submittedName>
        <fullName evidence="1">Uncharacterized protein</fullName>
    </submittedName>
</protein>
<dbReference type="STRING" id="1802421.A2318_01700"/>